<name>A0A0A9BFX1_ARUDO</name>
<keyword evidence="1" id="KW-1133">Transmembrane helix</keyword>
<dbReference type="EMBL" id="GBRH01235649">
    <property type="protein sequence ID" value="JAD62246.1"/>
    <property type="molecule type" value="Transcribed_RNA"/>
</dbReference>
<dbReference type="AlphaFoldDB" id="A0A0A9BFX1"/>
<keyword evidence="1" id="KW-0812">Transmembrane</keyword>
<proteinExistence type="predicted"/>
<accession>A0A0A9BFX1</accession>
<feature type="transmembrane region" description="Helical" evidence="1">
    <location>
        <begin position="51"/>
        <end position="70"/>
    </location>
</feature>
<organism evidence="2">
    <name type="scientific">Arundo donax</name>
    <name type="common">Giant reed</name>
    <name type="synonym">Donax arundinaceus</name>
    <dbReference type="NCBI Taxonomy" id="35708"/>
    <lineage>
        <taxon>Eukaryota</taxon>
        <taxon>Viridiplantae</taxon>
        <taxon>Streptophyta</taxon>
        <taxon>Embryophyta</taxon>
        <taxon>Tracheophyta</taxon>
        <taxon>Spermatophyta</taxon>
        <taxon>Magnoliopsida</taxon>
        <taxon>Liliopsida</taxon>
        <taxon>Poales</taxon>
        <taxon>Poaceae</taxon>
        <taxon>PACMAD clade</taxon>
        <taxon>Arundinoideae</taxon>
        <taxon>Arundineae</taxon>
        <taxon>Arundo</taxon>
    </lineage>
</organism>
<keyword evidence="1" id="KW-0472">Membrane</keyword>
<sequence>MFVTTPSTSCTSLFCSCMGAIAYSTTLETYTSIVLRKFAIYSRSHNTKFGLLLKLKPVVLVLFVVSASPATR</sequence>
<evidence type="ECO:0000313" key="2">
    <source>
        <dbReference type="EMBL" id="JAD62246.1"/>
    </source>
</evidence>
<reference evidence="2" key="1">
    <citation type="submission" date="2014-09" db="EMBL/GenBank/DDBJ databases">
        <authorList>
            <person name="Magalhaes I.L.F."/>
            <person name="Oliveira U."/>
            <person name="Santos F.R."/>
            <person name="Vidigal T.H.D.A."/>
            <person name="Brescovit A.D."/>
            <person name="Santos A.J."/>
        </authorList>
    </citation>
    <scope>NUCLEOTIDE SEQUENCE</scope>
    <source>
        <tissue evidence="2">Shoot tissue taken approximately 20 cm above the soil surface</tissue>
    </source>
</reference>
<reference evidence="2" key="2">
    <citation type="journal article" date="2015" name="Data Brief">
        <title>Shoot transcriptome of the giant reed, Arundo donax.</title>
        <authorList>
            <person name="Barrero R.A."/>
            <person name="Guerrero F.D."/>
            <person name="Moolhuijzen P."/>
            <person name="Goolsby J.A."/>
            <person name="Tidwell J."/>
            <person name="Bellgard S.E."/>
            <person name="Bellgard M.I."/>
        </authorList>
    </citation>
    <scope>NUCLEOTIDE SEQUENCE</scope>
    <source>
        <tissue evidence="2">Shoot tissue taken approximately 20 cm above the soil surface</tissue>
    </source>
</reference>
<evidence type="ECO:0000256" key="1">
    <source>
        <dbReference type="SAM" id="Phobius"/>
    </source>
</evidence>
<protein>
    <submittedName>
        <fullName evidence="2">Uncharacterized protein</fullName>
    </submittedName>
</protein>